<organism evidence="10 11">
    <name type="scientific">Trypanosoma rangeli SC58</name>
    <dbReference type="NCBI Taxonomy" id="429131"/>
    <lineage>
        <taxon>Eukaryota</taxon>
        <taxon>Discoba</taxon>
        <taxon>Euglenozoa</taxon>
        <taxon>Kinetoplastea</taxon>
        <taxon>Metakinetoplastina</taxon>
        <taxon>Trypanosomatida</taxon>
        <taxon>Trypanosomatidae</taxon>
        <taxon>Trypanosoma</taxon>
        <taxon>Herpetosoma</taxon>
    </lineage>
</organism>
<evidence type="ECO:0000313" key="11">
    <source>
        <dbReference type="Proteomes" id="UP000031737"/>
    </source>
</evidence>
<dbReference type="Gene3D" id="3.20.100.10">
    <property type="entry name" value="mRNA triphosphatase Cet1-like"/>
    <property type="match status" value="1"/>
</dbReference>
<dbReference type="EC" id="3.6.1.74" evidence="7"/>
<comment type="subcellular location">
    <subcellularLocation>
        <location evidence="2">Nucleus</location>
    </subcellularLocation>
</comment>
<evidence type="ECO:0000256" key="4">
    <source>
        <dbReference type="ARBA" id="ARBA00022664"/>
    </source>
</evidence>
<dbReference type="InterPro" id="IPR037009">
    <property type="entry name" value="mRNA_triPase_Cet1_sf"/>
</dbReference>
<dbReference type="Proteomes" id="UP000031737">
    <property type="component" value="Unassembled WGS sequence"/>
</dbReference>
<evidence type="ECO:0000256" key="6">
    <source>
        <dbReference type="ARBA" id="ARBA00023242"/>
    </source>
</evidence>
<evidence type="ECO:0000313" key="10">
    <source>
        <dbReference type="EMBL" id="ESL06436.1"/>
    </source>
</evidence>
<dbReference type="VEuPathDB" id="TriTrypDB:TRSC58_05891"/>
<dbReference type="GO" id="GO:0004651">
    <property type="term" value="F:polynucleotide 5'-phosphatase activity"/>
    <property type="evidence" value="ECO:0007669"/>
    <property type="project" value="InterPro"/>
</dbReference>
<dbReference type="InterPro" id="IPR033469">
    <property type="entry name" value="CYTH-like_dom_sf"/>
</dbReference>
<sequence length="154" mass="17362">MTEIRESPLTRSVTRDVAVRGWRHTYATDEDGNPTQCVSCVRKKRLLVRNIVVPLGTYNLRFAVSTETPGRLPPADTAPHVGHTRLKDRLSITDGLFRYDLTRVMENGAQAHEVEIEGEFSSCKTQLTESWLEELLRRAVALTALATKAEVRSR</sequence>
<keyword evidence="4" id="KW-0507">mRNA processing</keyword>
<evidence type="ECO:0000256" key="7">
    <source>
        <dbReference type="ARBA" id="ARBA00035028"/>
    </source>
</evidence>
<dbReference type="GO" id="GO:0006397">
    <property type="term" value="P:mRNA processing"/>
    <property type="evidence" value="ECO:0007669"/>
    <property type="project" value="UniProtKB-KW"/>
</dbReference>
<dbReference type="GO" id="GO:0005634">
    <property type="term" value="C:nucleus"/>
    <property type="evidence" value="ECO:0007669"/>
    <property type="project" value="UniProtKB-SubCell"/>
</dbReference>
<dbReference type="CDD" id="cd07470">
    <property type="entry name" value="CYTH-like_mRNA_RTPase"/>
    <property type="match status" value="1"/>
</dbReference>
<feature type="domain" description="mRNA triphosphatase Cet1-like" evidence="9">
    <location>
        <begin position="30"/>
        <end position="117"/>
    </location>
</feature>
<dbReference type="InterPro" id="IPR004206">
    <property type="entry name" value="mRNA_triPase_Cet1"/>
</dbReference>
<dbReference type="AlphaFoldDB" id="A0A061IX18"/>
<name>A0A061IX18_TRYRA</name>
<evidence type="ECO:0000256" key="1">
    <source>
        <dbReference type="ARBA" id="ARBA00001946"/>
    </source>
</evidence>
<reference evidence="10 11" key="1">
    <citation type="submission" date="2013-07" db="EMBL/GenBank/DDBJ databases">
        <authorList>
            <person name="Stoco P.H."/>
            <person name="Wagner G."/>
            <person name="Gerber A."/>
            <person name="Zaha A."/>
            <person name="Thompson C."/>
            <person name="Bartholomeu D.C."/>
            <person name="Luckemeyer D.D."/>
            <person name="Bahia D."/>
            <person name="Loreto E."/>
            <person name="Prestes E.B."/>
            <person name="Lima F.M."/>
            <person name="Rodrigues-Luiz G."/>
            <person name="Vallejo G.A."/>
            <person name="Filho J.F."/>
            <person name="Monteiro K.M."/>
            <person name="Tyler K.M."/>
            <person name="de Almeida L.G."/>
            <person name="Ortiz M.F."/>
            <person name="Siervo M.A."/>
            <person name="de Moraes M.H."/>
            <person name="Cunha O.L."/>
            <person name="Mendonca-Neto R."/>
            <person name="Silva R."/>
            <person name="Teixeira S.M."/>
            <person name="Murta S.M."/>
            <person name="Sincero T.C."/>
            <person name="Mendes T.A."/>
            <person name="Urmenyi T.P."/>
            <person name="Silva V.G."/>
            <person name="da Rocha W.D."/>
            <person name="Andersson B."/>
            <person name="Romanha A.J."/>
            <person name="Steindel M."/>
            <person name="de Vasconcelos A.T."/>
            <person name="Grisard E.C."/>
        </authorList>
    </citation>
    <scope>NUCLEOTIDE SEQUENCE [LARGE SCALE GENOMIC DNA]</scope>
    <source>
        <strain evidence="10 11">SC58</strain>
    </source>
</reference>
<evidence type="ECO:0000259" key="9">
    <source>
        <dbReference type="Pfam" id="PF02940"/>
    </source>
</evidence>
<comment type="catalytic activity">
    <reaction evidence="8">
        <text>a 5'-end triphospho-ribonucleoside in mRNA + H2O = a 5'-end diphospho-ribonucleoside in mRNA + phosphate + H(+)</text>
        <dbReference type="Rhea" id="RHEA:67004"/>
        <dbReference type="Rhea" id="RHEA-COMP:17164"/>
        <dbReference type="Rhea" id="RHEA-COMP:17165"/>
        <dbReference type="ChEBI" id="CHEBI:15377"/>
        <dbReference type="ChEBI" id="CHEBI:15378"/>
        <dbReference type="ChEBI" id="CHEBI:43474"/>
        <dbReference type="ChEBI" id="CHEBI:167616"/>
        <dbReference type="ChEBI" id="CHEBI:167618"/>
        <dbReference type="EC" id="3.6.1.74"/>
    </reaction>
    <physiologicalReaction direction="left-to-right" evidence="8">
        <dbReference type="Rhea" id="RHEA:67005"/>
    </physiologicalReaction>
</comment>
<evidence type="ECO:0000256" key="3">
    <source>
        <dbReference type="ARBA" id="ARBA00006345"/>
    </source>
</evidence>
<proteinExistence type="inferred from homology"/>
<keyword evidence="5" id="KW-0378">Hydrolase</keyword>
<dbReference type="PANTHER" id="PTHR28118">
    <property type="entry name" value="POLYNUCLEOTIDE 5'-TRIPHOSPHATASE-RELATED"/>
    <property type="match status" value="1"/>
</dbReference>
<comment type="caution">
    <text evidence="10">The sequence shown here is derived from an EMBL/GenBank/DDBJ whole genome shotgun (WGS) entry which is preliminary data.</text>
</comment>
<evidence type="ECO:0000256" key="5">
    <source>
        <dbReference type="ARBA" id="ARBA00022801"/>
    </source>
</evidence>
<dbReference type="InterPro" id="IPR040343">
    <property type="entry name" value="Cet1/Ctl1"/>
</dbReference>
<evidence type="ECO:0000256" key="8">
    <source>
        <dbReference type="ARBA" id="ARBA00047740"/>
    </source>
</evidence>
<dbReference type="PANTHER" id="PTHR28118:SF1">
    <property type="entry name" value="POLYNUCLEOTIDE 5'-TRIPHOSPHATASE CTL1-RELATED"/>
    <property type="match status" value="1"/>
</dbReference>
<comment type="cofactor">
    <cofactor evidence="1">
        <name>Mg(2+)</name>
        <dbReference type="ChEBI" id="CHEBI:18420"/>
    </cofactor>
</comment>
<dbReference type="GO" id="GO:0140818">
    <property type="term" value="F:mRNA 5'-triphosphate monophosphatase activity"/>
    <property type="evidence" value="ECO:0007669"/>
    <property type="project" value="UniProtKB-EC"/>
</dbReference>
<dbReference type="OrthoDB" id="272147at2759"/>
<protein>
    <recommendedName>
        <fullName evidence="7">mRNA 5'-phosphatase</fullName>
        <ecNumber evidence="7">3.6.1.74</ecNumber>
    </recommendedName>
</protein>
<accession>A0A061IX18</accession>
<dbReference type="SUPFAM" id="SSF55154">
    <property type="entry name" value="CYTH-like phosphatases"/>
    <property type="match status" value="1"/>
</dbReference>
<gene>
    <name evidence="10" type="ORF">TRSC58_05891</name>
</gene>
<comment type="similarity">
    <text evidence="3">Belongs to the fungal TPase family.</text>
</comment>
<dbReference type="EMBL" id="AUPL01005891">
    <property type="protein sequence ID" value="ESL06436.1"/>
    <property type="molecule type" value="Genomic_DNA"/>
</dbReference>
<keyword evidence="11" id="KW-1185">Reference proteome</keyword>
<keyword evidence="6" id="KW-0539">Nucleus</keyword>
<dbReference type="Pfam" id="PF02940">
    <property type="entry name" value="mRNA_triPase"/>
    <property type="match status" value="1"/>
</dbReference>
<evidence type="ECO:0000256" key="2">
    <source>
        <dbReference type="ARBA" id="ARBA00004123"/>
    </source>
</evidence>